<reference evidence="2 3" key="1">
    <citation type="submission" date="2018-03" db="EMBL/GenBank/DDBJ databases">
        <title>Genomic Encyclopedia of Archaeal and Bacterial Type Strains, Phase II (KMG-II): from individual species to whole genera.</title>
        <authorList>
            <person name="Goeker M."/>
        </authorList>
    </citation>
    <scope>NUCLEOTIDE SEQUENCE [LARGE SCALE GENOMIC DNA]</scope>
    <source>
        <strain evidence="2 3">DSM 45312</strain>
    </source>
</reference>
<evidence type="ECO:0000256" key="1">
    <source>
        <dbReference type="SAM" id="MobiDB-lite"/>
    </source>
</evidence>
<keyword evidence="3" id="KW-1185">Reference proteome</keyword>
<evidence type="ECO:0000313" key="2">
    <source>
        <dbReference type="EMBL" id="PSL00202.1"/>
    </source>
</evidence>
<sequence>MNRDETPGAGGSEAAEPARTGDSPTRREVRWSFRRPDKHRDRPEPEAAATAAESGRPAEWREPGADTDPESTRVTQPGRVRTGADRDAAEHGSRSHRSDDAATAGAGRPGSLSAAHEARAQEPGAKDPLAPGAADPPAPRAESAPAGAVTGSAGSTGLSAKTRWRDVQSAFVDDPPRAVRDADALIAGELEALTARLVERRRALRGVWEGEHPADTELLRTTLREYRDLLELVTSVETRDRPAS</sequence>
<dbReference type="OrthoDB" id="123178at2"/>
<feature type="region of interest" description="Disordered" evidence="1">
    <location>
        <begin position="1"/>
        <end position="163"/>
    </location>
</feature>
<dbReference type="AlphaFoldDB" id="A0A2P8DSL4"/>
<dbReference type="EMBL" id="PYGA01000002">
    <property type="protein sequence ID" value="PSL00202.1"/>
    <property type="molecule type" value="Genomic_DNA"/>
</dbReference>
<feature type="compositionally biased region" description="Basic and acidic residues" evidence="1">
    <location>
        <begin position="82"/>
        <end position="100"/>
    </location>
</feature>
<proteinExistence type="predicted"/>
<dbReference type="RefSeq" id="WP_106581542.1">
    <property type="nucleotide sequence ID" value="NZ_PYGA01000002.1"/>
</dbReference>
<name>A0A2P8DSL4_9ACTN</name>
<feature type="compositionally biased region" description="Low complexity" evidence="1">
    <location>
        <begin position="140"/>
        <end position="160"/>
    </location>
</feature>
<comment type="caution">
    <text evidence="2">The sequence shown here is derived from an EMBL/GenBank/DDBJ whole genome shotgun (WGS) entry which is preliminary data.</text>
</comment>
<feature type="compositionally biased region" description="Basic and acidic residues" evidence="1">
    <location>
        <begin position="24"/>
        <end position="45"/>
    </location>
</feature>
<accession>A0A2P8DSL4</accession>
<gene>
    <name evidence="2" type="ORF">CLV63_102329</name>
</gene>
<dbReference type="Proteomes" id="UP000240542">
    <property type="component" value="Unassembled WGS sequence"/>
</dbReference>
<organism evidence="2 3">
    <name type="scientific">Murinocardiopsis flavida</name>
    <dbReference type="NCBI Taxonomy" id="645275"/>
    <lineage>
        <taxon>Bacteria</taxon>
        <taxon>Bacillati</taxon>
        <taxon>Actinomycetota</taxon>
        <taxon>Actinomycetes</taxon>
        <taxon>Streptosporangiales</taxon>
        <taxon>Nocardiopsidaceae</taxon>
        <taxon>Murinocardiopsis</taxon>
    </lineage>
</organism>
<protein>
    <submittedName>
        <fullName evidence="2">Uncharacterized protein</fullName>
    </submittedName>
</protein>
<feature type="compositionally biased region" description="Low complexity" evidence="1">
    <location>
        <begin position="46"/>
        <end position="55"/>
    </location>
</feature>
<evidence type="ECO:0000313" key="3">
    <source>
        <dbReference type="Proteomes" id="UP000240542"/>
    </source>
</evidence>